<evidence type="ECO:0000313" key="2">
    <source>
        <dbReference type="EMBL" id="CAA6803209.1"/>
    </source>
</evidence>
<keyword evidence="1" id="KW-0732">Signal</keyword>
<name>A0A6S6SEK0_9BACT</name>
<feature type="signal peptide" evidence="1">
    <location>
        <begin position="1"/>
        <end position="21"/>
    </location>
</feature>
<sequence>MKKIITITLALSLATALMAEANIPIDKKAMKAQMTEMAGETSKFNPREHFPKEYFLIPRNIPYALGLVLHHPRSSELELTKEQLEKLINLKKETKPTILKSAKEVKLLELSLLKMLETNKGKISKVSKEMNELVDKIASKKAEITKTHLQCVINVQNILTKEQRQRVGTYAGLKHKAQKKSEYKVAELVPLPHLKRLLASNQETLKLKKEQNEKIKTQIFKTLRTQIHGKIKIAEQLEIKITDAVLKEQKTKEDLKADIESLIEIKKEITNGHIDALNILAKILTKEQYTQLLPLIEKNKKKGHGDKH</sequence>
<dbReference type="Gene3D" id="1.20.120.1490">
    <property type="match status" value="1"/>
</dbReference>
<evidence type="ECO:0000256" key="1">
    <source>
        <dbReference type="SAM" id="SignalP"/>
    </source>
</evidence>
<protein>
    <recommendedName>
        <fullName evidence="3">Periplasmic protein</fullName>
    </recommendedName>
</protein>
<accession>A0A6S6SEK0</accession>
<dbReference type="EMBL" id="CACVAZ010000010">
    <property type="protein sequence ID" value="CAA6803209.1"/>
    <property type="molecule type" value="Genomic_DNA"/>
</dbReference>
<organism evidence="2">
    <name type="scientific">uncultured Sulfurovum sp</name>
    <dbReference type="NCBI Taxonomy" id="269237"/>
    <lineage>
        <taxon>Bacteria</taxon>
        <taxon>Pseudomonadati</taxon>
        <taxon>Campylobacterota</taxon>
        <taxon>Epsilonproteobacteria</taxon>
        <taxon>Campylobacterales</taxon>
        <taxon>Sulfurovaceae</taxon>
        <taxon>Sulfurovum</taxon>
        <taxon>environmental samples</taxon>
    </lineage>
</organism>
<gene>
    <name evidence="2" type="ORF">HELGO_WM29082</name>
</gene>
<dbReference type="AlphaFoldDB" id="A0A6S6SEK0"/>
<feature type="chain" id="PRO_5027740743" description="Periplasmic protein" evidence="1">
    <location>
        <begin position="22"/>
        <end position="308"/>
    </location>
</feature>
<evidence type="ECO:0008006" key="3">
    <source>
        <dbReference type="Google" id="ProtNLM"/>
    </source>
</evidence>
<proteinExistence type="predicted"/>
<reference evidence="2" key="1">
    <citation type="submission" date="2020-01" db="EMBL/GenBank/DDBJ databases">
        <authorList>
            <person name="Meier V. D."/>
            <person name="Meier V D."/>
        </authorList>
    </citation>
    <scope>NUCLEOTIDE SEQUENCE</scope>
    <source>
        <strain evidence="2">HLG_WM_MAG_02</strain>
    </source>
</reference>